<dbReference type="PANTHER" id="PTHR33516:SF2">
    <property type="entry name" value="LEXA REPRESSOR-RELATED"/>
    <property type="match status" value="1"/>
</dbReference>
<dbReference type="InterPro" id="IPR006200">
    <property type="entry name" value="LexA"/>
</dbReference>
<organism evidence="16 17">
    <name type="scientific">Leptospirillum ferrodiazotrophum</name>
    <dbReference type="NCBI Taxonomy" id="412449"/>
    <lineage>
        <taxon>Bacteria</taxon>
        <taxon>Pseudomonadati</taxon>
        <taxon>Nitrospirota</taxon>
        <taxon>Nitrospiria</taxon>
        <taxon>Nitrospirales</taxon>
        <taxon>Nitrospiraceae</taxon>
        <taxon>Leptospirillum</taxon>
    </lineage>
</organism>
<sequence>MVPVPSPTKRQQEILDIIDRHIVERGYPPTLREIAAETGIRGISAIKGHIDRLVSKGLLVRKRGARSLALPRSDASSSLVEVPILGQVAAGLPILSEENLSGHLSVDPAWVRKGPVFFLKVHGESMKGAAILDGDYVLVRQQETADNGQIVVATIDGETTVKRLRQRGDQLSLLPENPDFPEIPVRKEGSFRIIGLVVGVFRLIDGLLV</sequence>
<keyword evidence="10 12" id="KW-0234">DNA repair</keyword>
<dbReference type="NCBIfam" id="TIGR00498">
    <property type="entry name" value="lexA"/>
    <property type="match status" value="1"/>
</dbReference>
<dbReference type="Gene3D" id="1.10.10.10">
    <property type="entry name" value="Winged helix-like DNA-binding domain superfamily/Winged helix DNA-binding domain"/>
    <property type="match status" value="1"/>
</dbReference>
<dbReference type="SUPFAM" id="SSF51306">
    <property type="entry name" value="LexA/Signal peptidase"/>
    <property type="match status" value="1"/>
</dbReference>
<dbReference type="InterPro" id="IPR039418">
    <property type="entry name" value="LexA-like"/>
</dbReference>
<feature type="domain" description="LexA repressor DNA-binding" evidence="15">
    <location>
        <begin position="8"/>
        <end position="64"/>
    </location>
</feature>
<keyword evidence="3 12" id="KW-0235">DNA replication</keyword>
<dbReference type="GO" id="GO:0045892">
    <property type="term" value="P:negative regulation of DNA-templated transcription"/>
    <property type="evidence" value="ECO:0007669"/>
    <property type="project" value="UniProtKB-UniRule"/>
</dbReference>
<evidence type="ECO:0000256" key="5">
    <source>
        <dbReference type="ARBA" id="ARBA00022801"/>
    </source>
</evidence>
<reference evidence="16 17" key="1">
    <citation type="journal article" date="2009" name="Appl. Environ. Microbiol.">
        <title>Community genomic and proteomic analyses of chemoautotrophic iron-oxidizing "Leptospirillum rubarum" (Group II) and "Leptospirillum ferrodiazotrophum" (Group III) bacteria in acid mine drainage biofilms.</title>
        <authorList>
            <person name="Goltsman D.S."/>
            <person name="Denef V.J."/>
            <person name="Singer S.W."/>
            <person name="VerBerkmoes N.C."/>
            <person name="Lefsrud M."/>
            <person name="Mueller R.S."/>
            <person name="Dick G.J."/>
            <person name="Sun C.L."/>
            <person name="Wheeler K.E."/>
            <person name="Zemla A."/>
            <person name="Baker B.J."/>
            <person name="Hauser L."/>
            <person name="Land M."/>
            <person name="Shah M.B."/>
            <person name="Thelen M.P."/>
            <person name="Hettich R.L."/>
            <person name="Banfield J.F."/>
        </authorList>
    </citation>
    <scope>NUCLEOTIDE SEQUENCE [LARGE SCALE GENOMIC DNA]</scope>
</reference>
<evidence type="ECO:0000256" key="12">
    <source>
        <dbReference type="HAMAP-Rule" id="MF_00015"/>
    </source>
</evidence>
<evidence type="ECO:0000256" key="1">
    <source>
        <dbReference type="ARBA" id="ARBA00007484"/>
    </source>
</evidence>
<dbReference type="MEROPS" id="S24.001"/>
<dbReference type="Pfam" id="PF01726">
    <property type="entry name" value="LexA_DNA_bind"/>
    <property type="match status" value="1"/>
</dbReference>
<dbReference type="InterPro" id="IPR036390">
    <property type="entry name" value="WH_DNA-bd_sf"/>
</dbReference>
<dbReference type="PRINTS" id="PR00726">
    <property type="entry name" value="LEXASERPTASE"/>
</dbReference>
<dbReference type="InterPro" id="IPR006197">
    <property type="entry name" value="Peptidase_S24_LexA"/>
</dbReference>
<protein>
    <recommendedName>
        <fullName evidence="12">LexA repressor</fullName>
        <ecNumber evidence="12">3.4.21.88</ecNumber>
    </recommendedName>
</protein>
<dbReference type="EMBL" id="GG693875">
    <property type="protein sequence ID" value="EES52573.1"/>
    <property type="molecule type" value="Genomic_DNA"/>
</dbReference>
<feature type="active site" description="For autocatalytic cleavage activity" evidence="12">
    <location>
        <position position="162"/>
    </location>
</feature>
<evidence type="ECO:0000259" key="14">
    <source>
        <dbReference type="Pfam" id="PF00717"/>
    </source>
</evidence>
<dbReference type="PANTHER" id="PTHR33516">
    <property type="entry name" value="LEXA REPRESSOR"/>
    <property type="match status" value="1"/>
</dbReference>
<evidence type="ECO:0000256" key="8">
    <source>
        <dbReference type="ARBA" id="ARBA00023125"/>
    </source>
</evidence>
<keyword evidence="4 12" id="KW-0227">DNA damage</keyword>
<feature type="active site" description="For autocatalytic cleavage activity" evidence="12">
    <location>
        <position position="125"/>
    </location>
</feature>
<evidence type="ECO:0000313" key="16">
    <source>
        <dbReference type="EMBL" id="EES52573.1"/>
    </source>
</evidence>
<evidence type="ECO:0000256" key="2">
    <source>
        <dbReference type="ARBA" id="ARBA00022491"/>
    </source>
</evidence>
<dbReference type="InterPro" id="IPR050077">
    <property type="entry name" value="LexA_repressor"/>
</dbReference>
<keyword evidence="5 12" id="KW-0378">Hydrolase</keyword>
<dbReference type="EC" id="3.4.21.88" evidence="12"/>
<comment type="catalytic activity">
    <reaction evidence="12">
        <text>Hydrolysis of Ala-|-Gly bond in repressor LexA.</text>
        <dbReference type="EC" id="3.4.21.88"/>
    </reaction>
</comment>
<accession>C6HXW1</accession>
<feature type="site" description="Cleavage; by autolysis" evidence="12">
    <location>
        <begin position="90"/>
        <end position="91"/>
    </location>
</feature>
<proteinExistence type="inferred from homology"/>
<dbReference type="SUPFAM" id="SSF46785">
    <property type="entry name" value="Winged helix' DNA-binding domain"/>
    <property type="match status" value="1"/>
</dbReference>
<evidence type="ECO:0000313" key="17">
    <source>
        <dbReference type="Proteomes" id="UP000009374"/>
    </source>
</evidence>
<comment type="function">
    <text evidence="12">Represses a number of genes involved in the response to DNA damage (SOS response), including recA and lexA. In the presence of single-stranded DNA, RecA interacts with LexA causing an autocatalytic cleavage which disrupts the DNA-binding part of LexA, leading to derepression of the SOS regulon and eventually DNA repair.</text>
</comment>
<evidence type="ECO:0000256" key="11">
    <source>
        <dbReference type="ARBA" id="ARBA00023236"/>
    </source>
</evidence>
<dbReference type="GO" id="GO:0006260">
    <property type="term" value="P:DNA replication"/>
    <property type="evidence" value="ECO:0007669"/>
    <property type="project" value="UniProtKB-UniRule"/>
</dbReference>
<evidence type="ECO:0000256" key="6">
    <source>
        <dbReference type="ARBA" id="ARBA00022813"/>
    </source>
</evidence>
<dbReference type="InterPro" id="IPR036286">
    <property type="entry name" value="LexA/Signal_pep-like_sf"/>
</dbReference>
<keyword evidence="7 12" id="KW-0805">Transcription regulation</keyword>
<dbReference type="InterPro" id="IPR015927">
    <property type="entry name" value="Peptidase_S24_S26A/B/C"/>
</dbReference>
<evidence type="ECO:0000256" key="7">
    <source>
        <dbReference type="ARBA" id="ARBA00023015"/>
    </source>
</evidence>
<keyword evidence="8 12" id="KW-0238">DNA-binding</keyword>
<keyword evidence="9 12" id="KW-0804">Transcription</keyword>
<dbReference type="GO" id="GO:0009432">
    <property type="term" value="P:SOS response"/>
    <property type="evidence" value="ECO:0007669"/>
    <property type="project" value="UniProtKB-UniRule"/>
</dbReference>
<dbReference type="Proteomes" id="UP000009374">
    <property type="component" value="Unassembled WGS sequence"/>
</dbReference>
<dbReference type="HAMAP" id="MF_00015">
    <property type="entry name" value="LexA"/>
    <property type="match status" value="1"/>
</dbReference>
<dbReference type="GO" id="GO:0006281">
    <property type="term" value="P:DNA repair"/>
    <property type="evidence" value="ECO:0007669"/>
    <property type="project" value="UniProtKB-UniRule"/>
</dbReference>
<keyword evidence="2 12" id="KW-0678">Repressor</keyword>
<keyword evidence="11 12" id="KW-0742">SOS response</keyword>
<keyword evidence="17" id="KW-1185">Reference proteome</keyword>
<evidence type="ECO:0000256" key="3">
    <source>
        <dbReference type="ARBA" id="ARBA00022705"/>
    </source>
</evidence>
<dbReference type="Gene3D" id="2.10.109.10">
    <property type="entry name" value="Umud Fragment, subunit A"/>
    <property type="match status" value="1"/>
</dbReference>
<evidence type="ECO:0000259" key="15">
    <source>
        <dbReference type="Pfam" id="PF01726"/>
    </source>
</evidence>
<dbReference type="FunFam" id="2.10.109.10:FF:000001">
    <property type="entry name" value="LexA repressor"/>
    <property type="match status" value="1"/>
</dbReference>
<comment type="similarity">
    <text evidence="1 12 13">Belongs to the peptidase S24 family.</text>
</comment>
<dbReference type="InterPro" id="IPR036388">
    <property type="entry name" value="WH-like_DNA-bd_sf"/>
</dbReference>
<comment type="subunit">
    <text evidence="12">Homodimer.</text>
</comment>
<feature type="DNA-binding region" description="H-T-H motif" evidence="12">
    <location>
        <begin position="31"/>
        <end position="51"/>
    </location>
</feature>
<evidence type="ECO:0000256" key="13">
    <source>
        <dbReference type="RuleBase" id="RU003991"/>
    </source>
</evidence>
<dbReference type="AlphaFoldDB" id="C6HXW1"/>
<dbReference type="CDD" id="cd06529">
    <property type="entry name" value="S24_LexA-like"/>
    <property type="match status" value="1"/>
</dbReference>
<dbReference type="InterPro" id="IPR006199">
    <property type="entry name" value="LexA_DNA-bd_dom"/>
</dbReference>
<evidence type="ECO:0000256" key="9">
    <source>
        <dbReference type="ARBA" id="ARBA00023163"/>
    </source>
</evidence>
<evidence type="ECO:0000256" key="4">
    <source>
        <dbReference type="ARBA" id="ARBA00022763"/>
    </source>
</evidence>
<keyword evidence="6 12" id="KW-0068">Autocatalytic cleavage</keyword>
<feature type="domain" description="Peptidase S24/S26A/S26B/S26C" evidence="14">
    <location>
        <begin position="83"/>
        <end position="198"/>
    </location>
</feature>
<gene>
    <name evidence="12" type="primary">lexA</name>
    <name evidence="16" type="ORF">UBAL3_93200074</name>
</gene>
<dbReference type="GO" id="GO:0003677">
    <property type="term" value="F:DNA binding"/>
    <property type="evidence" value="ECO:0007669"/>
    <property type="project" value="UniProtKB-UniRule"/>
</dbReference>
<dbReference type="Pfam" id="PF00717">
    <property type="entry name" value="Peptidase_S24"/>
    <property type="match status" value="1"/>
</dbReference>
<name>C6HXW1_9BACT</name>
<dbReference type="GO" id="GO:0006508">
    <property type="term" value="P:proteolysis"/>
    <property type="evidence" value="ECO:0007669"/>
    <property type="project" value="InterPro"/>
</dbReference>
<dbReference type="GO" id="GO:0004252">
    <property type="term" value="F:serine-type endopeptidase activity"/>
    <property type="evidence" value="ECO:0007669"/>
    <property type="project" value="UniProtKB-UniRule"/>
</dbReference>
<evidence type="ECO:0000256" key="10">
    <source>
        <dbReference type="ARBA" id="ARBA00023204"/>
    </source>
</evidence>